<gene>
    <name evidence="2" type="ORF">Ga0061064_1265</name>
</gene>
<dbReference type="Gene3D" id="3.90.1200.10">
    <property type="match status" value="1"/>
</dbReference>
<sequence>MQQHWLTNLPIHGVMKTEPLLRGVANDVYKITATSGVYVLKHFRFDHPYGLNRDQEVNVQQQLAEQGIAPQILHYDSAQGLLLQAFIEAPDLAHDRKSMGTKIQRLGEVSAHIHRLQVDVPVWSLRTRLQRYCDNLAEYESERARQFQKRLQQQRKLIDSFGKNAVFCHNDLAFHHVFLAQQPIVIDWEYAGLGDRYFDLANAIQVNQLEFAERRAFINAYEGASGEQIDSDKLAQWLELSNTISQLWYELHHHLQHHHV</sequence>
<dbReference type="EMBL" id="CYHB01000003">
    <property type="protein sequence ID" value="CUA85621.1"/>
    <property type="molecule type" value="Genomic_DNA"/>
</dbReference>
<evidence type="ECO:0000313" key="3">
    <source>
        <dbReference type="Proteomes" id="UP000182598"/>
    </source>
</evidence>
<dbReference type="Pfam" id="PF01636">
    <property type="entry name" value="APH"/>
    <property type="match status" value="1"/>
</dbReference>
<dbReference type="GO" id="GO:0006646">
    <property type="term" value="P:phosphatidylethanolamine biosynthetic process"/>
    <property type="evidence" value="ECO:0007669"/>
    <property type="project" value="TreeGrafter"/>
</dbReference>
<feature type="domain" description="Aminoglycoside phosphotransferase" evidence="1">
    <location>
        <begin position="18"/>
        <end position="232"/>
    </location>
</feature>
<dbReference type="InterPro" id="IPR011009">
    <property type="entry name" value="Kinase-like_dom_sf"/>
</dbReference>
<keyword evidence="2" id="KW-0808">Transferase</keyword>
<proteinExistence type="predicted"/>
<dbReference type="InterPro" id="IPR002575">
    <property type="entry name" value="Aminoglycoside_PTrfase"/>
</dbReference>
<dbReference type="SUPFAM" id="SSF56112">
    <property type="entry name" value="Protein kinase-like (PK-like)"/>
    <property type="match status" value="1"/>
</dbReference>
<accession>A0A0K6H485</accession>
<organism evidence="2 3">
    <name type="scientific">Pseudidiomarina woesei</name>
    <dbReference type="NCBI Taxonomy" id="1381080"/>
    <lineage>
        <taxon>Bacteria</taxon>
        <taxon>Pseudomonadati</taxon>
        <taxon>Pseudomonadota</taxon>
        <taxon>Gammaproteobacteria</taxon>
        <taxon>Alteromonadales</taxon>
        <taxon>Idiomarinaceae</taxon>
        <taxon>Pseudidiomarina</taxon>
    </lineage>
</organism>
<keyword evidence="3" id="KW-1185">Reference proteome</keyword>
<dbReference type="PANTHER" id="PTHR22603:SF66">
    <property type="entry name" value="ETHANOLAMINE KINASE"/>
    <property type="match status" value="1"/>
</dbReference>
<reference evidence="3" key="1">
    <citation type="submission" date="2015-08" db="EMBL/GenBank/DDBJ databases">
        <authorList>
            <person name="Varghese N."/>
        </authorList>
    </citation>
    <scope>NUCLEOTIDE SEQUENCE [LARGE SCALE GENOMIC DNA]</scope>
    <source>
        <strain evidence="3">DSM 27808</strain>
    </source>
</reference>
<dbReference type="PANTHER" id="PTHR22603">
    <property type="entry name" value="CHOLINE/ETHANOALAMINE KINASE"/>
    <property type="match status" value="1"/>
</dbReference>
<dbReference type="GO" id="GO:0004305">
    <property type="term" value="F:ethanolamine kinase activity"/>
    <property type="evidence" value="ECO:0007669"/>
    <property type="project" value="TreeGrafter"/>
</dbReference>
<dbReference type="OrthoDB" id="179763at2"/>
<name>A0A0K6H485_9GAMM</name>
<dbReference type="GO" id="GO:0005737">
    <property type="term" value="C:cytoplasm"/>
    <property type="evidence" value="ECO:0007669"/>
    <property type="project" value="TreeGrafter"/>
</dbReference>
<dbReference type="Gene3D" id="3.30.200.20">
    <property type="entry name" value="Phosphorylase Kinase, domain 1"/>
    <property type="match status" value="1"/>
</dbReference>
<evidence type="ECO:0000259" key="1">
    <source>
        <dbReference type="Pfam" id="PF01636"/>
    </source>
</evidence>
<dbReference type="Proteomes" id="UP000182598">
    <property type="component" value="Unassembled WGS sequence"/>
</dbReference>
<dbReference type="AlphaFoldDB" id="A0A0K6H485"/>
<evidence type="ECO:0000313" key="2">
    <source>
        <dbReference type="EMBL" id="CUA85621.1"/>
    </source>
</evidence>
<protein>
    <submittedName>
        <fullName evidence="2">Phosphotransferase enzyme family</fullName>
    </submittedName>
</protein>